<dbReference type="EMBL" id="JBJHZX010000027">
    <property type="protein sequence ID" value="MFL0197236.1"/>
    <property type="molecule type" value="Genomic_DNA"/>
</dbReference>
<protein>
    <submittedName>
        <fullName evidence="1">Uncharacterized protein</fullName>
    </submittedName>
</protein>
<sequence length="124" mass="14053">MISTWLYQYNTPIVGTRSQYNTYISSTNRSYVLQSFVLSIGLTGLTNYLVEKVPVSPLAKSIATAIFSTIQNNKALNTPTLYANETRWGMDGSPNTNYQVIQKWYSDSAHTKYVCTTIYYCSFV</sequence>
<gene>
    <name evidence="1" type="ORF">ACJDU8_16970</name>
</gene>
<proteinExistence type="predicted"/>
<evidence type="ECO:0000313" key="2">
    <source>
        <dbReference type="Proteomes" id="UP001623660"/>
    </source>
</evidence>
<keyword evidence="2" id="KW-1185">Reference proteome</keyword>
<name>A0ABW8SPG9_9CLOT</name>
<organism evidence="1 2">
    <name type="scientific">Candidatus Clostridium eludens</name>
    <dbReference type="NCBI Taxonomy" id="3381663"/>
    <lineage>
        <taxon>Bacteria</taxon>
        <taxon>Bacillati</taxon>
        <taxon>Bacillota</taxon>
        <taxon>Clostridia</taxon>
        <taxon>Eubacteriales</taxon>
        <taxon>Clostridiaceae</taxon>
        <taxon>Clostridium</taxon>
    </lineage>
</organism>
<dbReference type="Proteomes" id="UP001623660">
    <property type="component" value="Unassembled WGS sequence"/>
</dbReference>
<accession>A0ABW8SPG9</accession>
<reference evidence="1 2" key="1">
    <citation type="submission" date="2024-11" db="EMBL/GenBank/DDBJ databases">
        <authorList>
            <person name="Heng Y.C."/>
            <person name="Lim A.C.H."/>
            <person name="Lee J.K.Y."/>
            <person name="Kittelmann S."/>
        </authorList>
    </citation>
    <scope>NUCLEOTIDE SEQUENCE [LARGE SCALE GENOMIC DNA]</scope>
    <source>
        <strain evidence="1 2">WILCCON 0269</strain>
    </source>
</reference>
<evidence type="ECO:0000313" key="1">
    <source>
        <dbReference type="EMBL" id="MFL0197236.1"/>
    </source>
</evidence>
<comment type="caution">
    <text evidence="1">The sequence shown here is derived from an EMBL/GenBank/DDBJ whole genome shotgun (WGS) entry which is preliminary data.</text>
</comment>
<dbReference type="RefSeq" id="WP_406793339.1">
    <property type="nucleotide sequence ID" value="NZ_JBJHZX010000027.1"/>
</dbReference>